<comment type="caution">
    <text evidence="1">The sequence shown here is derived from an EMBL/GenBank/DDBJ whole genome shotgun (WGS) entry which is preliminary data.</text>
</comment>
<evidence type="ECO:0000313" key="2">
    <source>
        <dbReference type="Proteomes" id="UP001497382"/>
    </source>
</evidence>
<proteinExistence type="predicted"/>
<dbReference type="CDD" id="cd02440">
    <property type="entry name" value="AdoMet_MTases"/>
    <property type="match status" value="1"/>
</dbReference>
<dbReference type="SUPFAM" id="SSF53335">
    <property type="entry name" value="S-adenosyl-L-methionine-dependent methyltransferases"/>
    <property type="match status" value="1"/>
</dbReference>
<dbReference type="PANTHER" id="PTHR43861">
    <property type="entry name" value="TRANS-ACONITATE 2-METHYLTRANSFERASE-RELATED"/>
    <property type="match status" value="1"/>
</dbReference>
<organism evidence="1 2">
    <name type="scientific">Larinioides sclopetarius</name>
    <dbReference type="NCBI Taxonomy" id="280406"/>
    <lineage>
        <taxon>Eukaryota</taxon>
        <taxon>Metazoa</taxon>
        <taxon>Ecdysozoa</taxon>
        <taxon>Arthropoda</taxon>
        <taxon>Chelicerata</taxon>
        <taxon>Arachnida</taxon>
        <taxon>Araneae</taxon>
        <taxon>Araneomorphae</taxon>
        <taxon>Entelegynae</taxon>
        <taxon>Araneoidea</taxon>
        <taxon>Araneidae</taxon>
        <taxon>Larinioides</taxon>
    </lineage>
</organism>
<name>A0AAV2BCK4_9ARAC</name>
<sequence>MHLRLLMRNEFQHKRSSAPDSKITLHYDAEAYSHMDKPWDSIVRFLYVTLADLGWYKGTKEEVVMDVGCGPGRLTSQFILPCFPKLKKLIALDAVPSMIEMAKSLYPHTKIEYAVANFEDDSAVECWKQQVTKFISVHCFNRMKSQYDAFKRVYELLPPNGEAALFFLLHNGYYNAITKLTKDPKWHPYITLNVDECLPESHVKKYSSQHYKEMLEDIGFKVLHCQQVQNVTTFPTDEDYTNFLFSVSELVPCIPDSKIPDFKQDLFHYTFKENGRNTDGTPVDKTTTLELVIRK</sequence>
<accession>A0AAV2BCK4</accession>
<dbReference type="InterPro" id="IPR029063">
    <property type="entry name" value="SAM-dependent_MTases_sf"/>
</dbReference>
<evidence type="ECO:0008006" key="3">
    <source>
        <dbReference type="Google" id="ProtNLM"/>
    </source>
</evidence>
<evidence type="ECO:0000313" key="1">
    <source>
        <dbReference type="EMBL" id="CAL1293354.1"/>
    </source>
</evidence>
<dbReference type="Pfam" id="PF13489">
    <property type="entry name" value="Methyltransf_23"/>
    <property type="match status" value="1"/>
</dbReference>
<dbReference type="Gene3D" id="3.40.50.150">
    <property type="entry name" value="Vaccinia Virus protein VP39"/>
    <property type="match status" value="1"/>
</dbReference>
<reference evidence="1 2" key="1">
    <citation type="submission" date="2024-04" db="EMBL/GenBank/DDBJ databases">
        <authorList>
            <person name="Rising A."/>
            <person name="Reimegard J."/>
            <person name="Sonavane S."/>
            <person name="Akerstrom W."/>
            <person name="Nylinder S."/>
            <person name="Hedman E."/>
            <person name="Kallberg Y."/>
        </authorList>
    </citation>
    <scope>NUCLEOTIDE SEQUENCE [LARGE SCALE GENOMIC DNA]</scope>
</reference>
<keyword evidence="2" id="KW-1185">Reference proteome</keyword>
<protein>
    <recommendedName>
        <fullName evidence="3">Methyltransferase domain-containing protein</fullName>
    </recommendedName>
</protein>
<gene>
    <name evidence="1" type="ORF">LARSCL_LOCUS18141</name>
</gene>
<dbReference type="AlphaFoldDB" id="A0AAV2BCK4"/>
<dbReference type="EMBL" id="CAXIEN010000324">
    <property type="protein sequence ID" value="CAL1293354.1"/>
    <property type="molecule type" value="Genomic_DNA"/>
</dbReference>
<dbReference type="Proteomes" id="UP001497382">
    <property type="component" value="Unassembled WGS sequence"/>
</dbReference>